<feature type="domain" description="CCHC-type" evidence="1">
    <location>
        <begin position="194"/>
        <end position="210"/>
    </location>
</feature>
<evidence type="ECO:0000313" key="4">
    <source>
        <dbReference type="Proteomes" id="UP000663865"/>
    </source>
</evidence>
<feature type="domain" description="CCHC-type" evidence="1">
    <location>
        <begin position="231"/>
        <end position="247"/>
    </location>
</feature>
<gene>
    <name evidence="2" type="ORF">KIK155_LOCUS12378</name>
    <name evidence="3" type="ORF">TOA249_LOCUS30333</name>
</gene>
<comment type="caution">
    <text evidence="2">The sequence shown here is derived from an EMBL/GenBank/DDBJ whole genome shotgun (WGS) entry which is preliminary data.</text>
</comment>
<dbReference type="EMBL" id="CAJNYV010002023">
    <property type="protein sequence ID" value="CAF3450936.1"/>
    <property type="molecule type" value="Genomic_DNA"/>
</dbReference>
<dbReference type="AlphaFoldDB" id="A0A818E1N6"/>
<dbReference type="Gene3D" id="4.10.60.10">
    <property type="entry name" value="Zinc finger, CCHC-type"/>
    <property type="match status" value="1"/>
</dbReference>
<proteinExistence type="predicted"/>
<sequence length="939" mass="105447">MDLNIESMDGKVREVLQCLVHSIRLLTAENKATNACMEAMKINLTALQGNVVRGNITEPTPYIQTKNFRRAFSSLTRNKGESLLTLSVRVSELAKQAYPAFREIEFKEVVKNKFLEVIPNALEDYLEFAFDQVDIGKVTLAKIVEFAEGCEKQISEAIKDETLKPVIIVESKLSSALENVTSLRPNGGAILKLKCSLCNKFGHTNETCVSSNVNISLKNGNKSNRSILNRRCYSCRDFGHLAHACKKGPNNNNLPGNVPHYFLSTNKCCGCGDDLTINFHVWDDCPAVLYKRQIDMAADLGNRQDAIDVYTNCEIKPKADCITQTISNFNLDYSLVNKAEMYDEEIEPRAAHIKETFSDFNLNYSETNKTVSDLDDQYNGTIVIADLFRYNEYDDINNDAKPKAENVRLATEAEVIIQSINENIKINVQNNNLEPLNVSFDIAVPFVELVQPENVKVNFEESELGPKAENIEEANCKNSKVDKVDILTNNIGPKADDCFSYHDDKVIIVNNKIEPRANGIEETKTNLNLQPGKNNKIEIACVNIKEKAKEVKGTDVNVNLNPDEEIKVNVPELDKELLYESLKVRFPDMFLEPFESVKVNFEKMIIAAQNLKRKEDIKTPSAMNVVKDNCKSEIECSRKIKINDQKCRLLPNAESVKQTQTKSAKFDKSGKANSANNDIEPNTCILVESDESKIRNKAVDVVKNILKSDISRDIKVKNKKGKVNNKSSNLQPKATGIVETRAKSRSNKNVNLNCSKLVTEPKATDVNNKSKVIGQDNKKVKLDEKNIKLKPKAKSVHDINEIVKVKTSACEEVEPKAESFDDIWAEFNLQCDKDNGIKITNDKVKPKAVDVKDNSKSNISAGQIVKVNYESSNVKPRAEEFEEDNISMQLDVSENIDYNEGPFTLDDEGPFTLDDEGPFTLDDEDLHRPMFDDGTFALY</sequence>
<accession>A0A818E1N6</accession>
<name>A0A818E1N6_9BILA</name>
<dbReference type="Proteomes" id="UP000663865">
    <property type="component" value="Unassembled WGS sequence"/>
</dbReference>
<evidence type="ECO:0000259" key="1">
    <source>
        <dbReference type="SMART" id="SM00343"/>
    </source>
</evidence>
<dbReference type="EMBL" id="CAJOBS010005202">
    <property type="protein sequence ID" value="CAF4895576.1"/>
    <property type="molecule type" value="Genomic_DNA"/>
</dbReference>
<protein>
    <recommendedName>
        <fullName evidence="1">CCHC-type domain-containing protein</fullName>
    </recommendedName>
</protein>
<evidence type="ECO:0000313" key="3">
    <source>
        <dbReference type="EMBL" id="CAF4895576.1"/>
    </source>
</evidence>
<organism evidence="2 4">
    <name type="scientific">Rotaria socialis</name>
    <dbReference type="NCBI Taxonomy" id="392032"/>
    <lineage>
        <taxon>Eukaryota</taxon>
        <taxon>Metazoa</taxon>
        <taxon>Spiralia</taxon>
        <taxon>Gnathifera</taxon>
        <taxon>Rotifera</taxon>
        <taxon>Eurotatoria</taxon>
        <taxon>Bdelloidea</taxon>
        <taxon>Philodinida</taxon>
        <taxon>Philodinidae</taxon>
        <taxon>Rotaria</taxon>
    </lineage>
</organism>
<dbReference type="Proteomes" id="UP000663838">
    <property type="component" value="Unassembled WGS sequence"/>
</dbReference>
<dbReference type="SMART" id="SM00343">
    <property type="entry name" value="ZnF_C2HC"/>
    <property type="match status" value="2"/>
</dbReference>
<dbReference type="GO" id="GO:0003676">
    <property type="term" value="F:nucleic acid binding"/>
    <property type="evidence" value="ECO:0007669"/>
    <property type="project" value="InterPro"/>
</dbReference>
<evidence type="ECO:0000313" key="2">
    <source>
        <dbReference type="EMBL" id="CAF3450936.1"/>
    </source>
</evidence>
<dbReference type="InterPro" id="IPR001878">
    <property type="entry name" value="Znf_CCHC"/>
</dbReference>
<reference evidence="2" key="1">
    <citation type="submission" date="2021-02" db="EMBL/GenBank/DDBJ databases">
        <authorList>
            <person name="Nowell W R."/>
        </authorList>
    </citation>
    <scope>NUCLEOTIDE SEQUENCE</scope>
</reference>
<dbReference type="GO" id="GO:0008270">
    <property type="term" value="F:zinc ion binding"/>
    <property type="evidence" value="ECO:0007669"/>
    <property type="project" value="InterPro"/>
</dbReference>